<feature type="repeat" description="TPR" evidence="3">
    <location>
        <begin position="190"/>
        <end position="223"/>
    </location>
</feature>
<evidence type="ECO:0000256" key="3">
    <source>
        <dbReference type="PROSITE-ProRule" id="PRU00339"/>
    </source>
</evidence>
<dbReference type="Pfam" id="PF13414">
    <property type="entry name" value="TPR_11"/>
    <property type="match status" value="1"/>
</dbReference>
<evidence type="ECO:0000313" key="5">
    <source>
        <dbReference type="Proteomes" id="UP000683925"/>
    </source>
</evidence>
<dbReference type="AlphaFoldDB" id="A0A8S1YH41"/>
<keyword evidence="1" id="KW-0677">Repeat</keyword>
<dbReference type="PROSITE" id="PS50005">
    <property type="entry name" value="TPR"/>
    <property type="match status" value="2"/>
</dbReference>
<dbReference type="EMBL" id="CAJJDP010000167">
    <property type="protein sequence ID" value="CAD8213836.1"/>
    <property type="molecule type" value="Genomic_DNA"/>
</dbReference>
<dbReference type="Pfam" id="PF13181">
    <property type="entry name" value="TPR_8"/>
    <property type="match status" value="1"/>
</dbReference>
<evidence type="ECO:0000313" key="4">
    <source>
        <dbReference type="EMBL" id="CAD8213836.1"/>
    </source>
</evidence>
<dbReference type="InterPro" id="IPR019734">
    <property type="entry name" value="TPR_rpt"/>
</dbReference>
<dbReference type="PANTHER" id="PTHR44858">
    <property type="entry name" value="TETRATRICOPEPTIDE REPEAT PROTEIN 6"/>
    <property type="match status" value="1"/>
</dbReference>
<dbReference type="InterPro" id="IPR050498">
    <property type="entry name" value="Ycf3"/>
</dbReference>
<feature type="repeat" description="TPR" evidence="3">
    <location>
        <begin position="54"/>
        <end position="87"/>
    </location>
</feature>
<dbReference type="Proteomes" id="UP000683925">
    <property type="component" value="Unassembled WGS sequence"/>
</dbReference>
<evidence type="ECO:0000256" key="2">
    <source>
        <dbReference type="ARBA" id="ARBA00022803"/>
    </source>
</evidence>
<proteinExistence type="predicted"/>
<sequence>MDDWTVEDAIKVRGLGVLRNGSFDYKTKGITQKDLLVETLQNYLYSIQLIPQYGSIFQRIGIAIGRLGNYNDELRYYDKAIEINNQCYLAYYKRGILMMRREKILGSFRLHQGHRFGSKEYTGIQLKRPSQILTMSLNQILISLPIMHRFIITEDFFISKWEIRTSYQMLIEELLNQILKILKVLQQRQLFILYLIGMIFKEIDEQDKALIDYNKAIQLNLNKAAFYFHRWILYNKIGNKYLSLSLSNYNQAIDLDPNDFQAYYNRGYQYIILNRSPFTQQ</sequence>
<dbReference type="PANTHER" id="PTHR44858:SF1">
    <property type="entry name" value="UDP-N-ACETYLGLUCOSAMINE--PEPTIDE N-ACETYLGLUCOSAMINYLTRANSFERASE SPINDLY-RELATED"/>
    <property type="match status" value="1"/>
</dbReference>
<evidence type="ECO:0000256" key="1">
    <source>
        <dbReference type="ARBA" id="ARBA00022737"/>
    </source>
</evidence>
<dbReference type="OrthoDB" id="2942533at2759"/>
<accession>A0A8S1YH41</accession>
<name>A0A8S1YH41_PAROT</name>
<keyword evidence="5" id="KW-1185">Reference proteome</keyword>
<evidence type="ECO:0008006" key="6">
    <source>
        <dbReference type="Google" id="ProtNLM"/>
    </source>
</evidence>
<protein>
    <recommendedName>
        <fullName evidence="6">Tetratricopeptide repeat protein</fullName>
    </recommendedName>
</protein>
<gene>
    <name evidence="4" type="ORF">POCTA_138.1.T1640022</name>
</gene>
<comment type="caution">
    <text evidence="4">The sequence shown here is derived from an EMBL/GenBank/DDBJ whole genome shotgun (WGS) entry which is preliminary data.</text>
</comment>
<organism evidence="4 5">
    <name type="scientific">Paramecium octaurelia</name>
    <dbReference type="NCBI Taxonomy" id="43137"/>
    <lineage>
        <taxon>Eukaryota</taxon>
        <taxon>Sar</taxon>
        <taxon>Alveolata</taxon>
        <taxon>Ciliophora</taxon>
        <taxon>Intramacronucleata</taxon>
        <taxon>Oligohymenophorea</taxon>
        <taxon>Peniculida</taxon>
        <taxon>Parameciidae</taxon>
        <taxon>Paramecium</taxon>
    </lineage>
</organism>
<reference evidence="4" key="1">
    <citation type="submission" date="2021-01" db="EMBL/GenBank/DDBJ databases">
        <authorList>
            <consortium name="Genoscope - CEA"/>
            <person name="William W."/>
        </authorList>
    </citation>
    <scope>NUCLEOTIDE SEQUENCE</scope>
</reference>
<dbReference type="SMART" id="SM00028">
    <property type="entry name" value="TPR"/>
    <property type="match status" value="3"/>
</dbReference>
<keyword evidence="2 3" id="KW-0802">TPR repeat</keyword>